<dbReference type="Pfam" id="PF02518">
    <property type="entry name" value="HATPase_c"/>
    <property type="match status" value="1"/>
</dbReference>
<dbReference type="InterPro" id="IPR050398">
    <property type="entry name" value="HssS/ArlS-like"/>
</dbReference>
<dbReference type="RefSeq" id="WP_209530843.1">
    <property type="nucleotide sequence ID" value="NZ_JAEEGA010000013.1"/>
</dbReference>
<keyword evidence="11 14" id="KW-1133">Transmembrane helix</keyword>
<feature type="transmembrane region" description="Helical" evidence="14">
    <location>
        <begin position="331"/>
        <end position="353"/>
    </location>
</feature>
<keyword evidence="17" id="KW-1185">Reference proteome</keyword>
<comment type="caution">
    <text evidence="16">The sequence shown here is derived from an EMBL/GenBank/DDBJ whole genome shotgun (WGS) entry which is preliminary data.</text>
</comment>
<keyword evidence="9" id="KW-0418">Kinase</keyword>
<feature type="transmembrane region" description="Helical" evidence="14">
    <location>
        <begin position="266"/>
        <end position="287"/>
    </location>
</feature>
<gene>
    <name evidence="16" type="ORF">I6N95_18615</name>
</gene>
<dbReference type="InterPro" id="IPR005467">
    <property type="entry name" value="His_kinase_dom"/>
</dbReference>
<evidence type="ECO:0000256" key="3">
    <source>
        <dbReference type="ARBA" id="ARBA00012438"/>
    </source>
</evidence>
<dbReference type="SMART" id="SM00388">
    <property type="entry name" value="HisKA"/>
    <property type="match status" value="1"/>
</dbReference>
<evidence type="ECO:0000256" key="7">
    <source>
        <dbReference type="ARBA" id="ARBA00022692"/>
    </source>
</evidence>
<evidence type="ECO:0000256" key="8">
    <source>
        <dbReference type="ARBA" id="ARBA00022741"/>
    </source>
</evidence>
<dbReference type="EC" id="2.7.13.3" evidence="3"/>
<evidence type="ECO:0000256" key="5">
    <source>
        <dbReference type="ARBA" id="ARBA00022553"/>
    </source>
</evidence>
<dbReference type="PANTHER" id="PTHR45528:SF1">
    <property type="entry name" value="SENSOR HISTIDINE KINASE CPXA"/>
    <property type="match status" value="1"/>
</dbReference>
<dbReference type="PRINTS" id="PR00344">
    <property type="entry name" value="BCTRLSENSOR"/>
</dbReference>
<keyword evidence="6" id="KW-0808">Transferase</keyword>
<dbReference type="InterPro" id="IPR036097">
    <property type="entry name" value="HisK_dim/P_sf"/>
</dbReference>
<dbReference type="PROSITE" id="PS50109">
    <property type="entry name" value="HIS_KIN"/>
    <property type="match status" value="1"/>
</dbReference>
<evidence type="ECO:0000313" key="16">
    <source>
        <dbReference type="EMBL" id="MBP1043032.1"/>
    </source>
</evidence>
<dbReference type="GO" id="GO:0005524">
    <property type="term" value="F:ATP binding"/>
    <property type="evidence" value="ECO:0007669"/>
    <property type="project" value="UniProtKB-KW"/>
</dbReference>
<dbReference type="EMBL" id="JAEEGA010000013">
    <property type="protein sequence ID" value="MBP1043032.1"/>
    <property type="molecule type" value="Genomic_DNA"/>
</dbReference>
<accession>A0A940STE2</accession>
<name>A0A940STE2_9ENTE</name>
<dbReference type="PANTHER" id="PTHR45528">
    <property type="entry name" value="SENSOR HISTIDINE KINASE CPXA"/>
    <property type="match status" value="1"/>
</dbReference>
<keyword evidence="13 14" id="KW-0472">Membrane</keyword>
<dbReference type="InterPro" id="IPR036890">
    <property type="entry name" value="HATPase_C_sf"/>
</dbReference>
<evidence type="ECO:0000256" key="10">
    <source>
        <dbReference type="ARBA" id="ARBA00022840"/>
    </source>
</evidence>
<keyword evidence="12" id="KW-0902">Two-component regulatory system</keyword>
<keyword evidence="4" id="KW-1003">Cell membrane</keyword>
<evidence type="ECO:0000256" key="13">
    <source>
        <dbReference type="ARBA" id="ARBA00023136"/>
    </source>
</evidence>
<evidence type="ECO:0000313" key="17">
    <source>
        <dbReference type="Proteomes" id="UP000674938"/>
    </source>
</evidence>
<sequence>MAIKWKNSYTLFVATLLLVIGSMVMLNNKGANYEEVDKDYQLENEIGPKFVLNYVEKLDEKDLSTDLVTSYMVDNYRYEYGDLEFQVQDINNQYKGLIKAADEKKENKLVESLTAERDSKLLDIVSNYTNNGAVKKKIVERDIDRLLKAQPKTIKRLKKENTDYADDNYIYYFEGEDGFVVTNLATKPLSHKGKDIKAAMATEKILNVNKTAIWAPFPDELLEVETLSQNDMGDGFSISGYVATKEGSDVALLKQKVAQDKKRQGFLFMCGVFLVAVGAILAMRFVWQPVYFSEQAAAIQRIPLDVRLLFLAILGLITLFTWLISPGMPLLSFRAFFFFIFAYSGIFSGLCLVKNLWLTIKKAEGYPDFPTQAKESLLVRGNQQIRRWLGRLPVTLKVLAVLAYGFAVSFFWMLLVMRDASPLTAMFMLTIMLSVVILPLIIREYRLAKLLKRPQEILERNQETARPTEISEDISDNLNHIDQIISTTHDNRQRSENLKAELLTNVSHDLRTPLTSIISYGDLLTKEGLKEKDRQEYTAIINRKAMRMKNLIDDLFAVTKMNNGEIKLTKKVINLGQLLQQSIAEYSEELAEKDLKMMYSKPEEPVMMAIDGDRMWRVFDNLIGNVIKYAMPSTRVYLKLEDLGNGVKVELKNISLHELNEDASTLVERFTRGDEARNTEGSGLGLAIANSIVSLHDGRFEIVVDGDMFKIIIYLPKEQQENP</sequence>
<dbReference type="SUPFAM" id="SSF47384">
    <property type="entry name" value="Homodimeric domain of signal transducing histidine kinase"/>
    <property type="match status" value="1"/>
</dbReference>
<protein>
    <recommendedName>
        <fullName evidence="3">histidine kinase</fullName>
        <ecNumber evidence="3">2.7.13.3</ecNumber>
    </recommendedName>
</protein>
<proteinExistence type="predicted"/>
<organism evidence="16 17">
    <name type="scientific">Vagococcus allomyrinae</name>
    <dbReference type="NCBI Taxonomy" id="2794353"/>
    <lineage>
        <taxon>Bacteria</taxon>
        <taxon>Bacillati</taxon>
        <taxon>Bacillota</taxon>
        <taxon>Bacilli</taxon>
        <taxon>Lactobacillales</taxon>
        <taxon>Enterococcaceae</taxon>
        <taxon>Vagococcus</taxon>
    </lineage>
</organism>
<evidence type="ECO:0000256" key="14">
    <source>
        <dbReference type="SAM" id="Phobius"/>
    </source>
</evidence>
<keyword evidence="10" id="KW-0067">ATP-binding</keyword>
<evidence type="ECO:0000256" key="9">
    <source>
        <dbReference type="ARBA" id="ARBA00022777"/>
    </source>
</evidence>
<dbReference type="InterPro" id="IPR003661">
    <property type="entry name" value="HisK_dim/P_dom"/>
</dbReference>
<dbReference type="GO" id="GO:0005886">
    <property type="term" value="C:plasma membrane"/>
    <property type="evidence" value="ECO:0007669"/>
    <property type="project" value="UniProtKB-SubCell"/>
</dbReference>
<dbReference type="CDD" id="cd00082">
    <property type="entry name" value="HisKA"/>
    <property type="match status" value="1"/>
</dbReference>
<dbReference type="Gene3D" id="1.10.287.130">
    <property type="match status" value="1"/>
</dbReference>
<keyword evidence="7 14" id="KW-0812">Transmembrane</keyword>
<dbReference type="InterPro" id="IPR004358">
    <property type="entry name" value="Sig_transdc_His_kin-like_C"/>
</dbReference>
<evidence type="ECO:0000256" key="6">
    <source>
        <dbReference type="ARBA" id="ARBA00022679"/>
    </source>
</evidence>
<feature type="transmembrane region" description="Helical" evidence="14">
    <location>
        <begin position="308"/>
        <end position="325"/>
    </location>
</feature>
<dbReference type="SMART" id="SM00387">
    <property type="entry name" value="HATPase_c"/>
    <property type="match status" value="1"/>
</dbReference>
<dbReference type="GO" id="GO:0000155">
    <property type="term" value="F:phosphorelay sensor kinase activity"/>
    <property type="evidence" value="ECO:0007669"/>
    <property type="project" value="InterPro"/>
</dbReference>
<dbReference type="SUPFAM" id="SSF55874">
    <property type="entry name" value="ATPase domain of HSP90 chaperone/DNA topoisomerase II/histidine kinase"/>
    <property type="match status" value="1"/>
</dbReference>
<keyword evidence="5" id="KW-0597">Phosphoprotein</keyword>
<evidence type="ECO:0000256" key="11">
    <source>
        <dbReference type="ARBA" id="ARBA00022989"/>
    </source>
</evidence>
<dbReference type="FunFam" id="1.10.287.130:FF:000001">
    <property type="entry name" value="Two-component sensor histidine kinase"/>
    <property type="match status" value="1"/>
</dbReference>
<keyword evidence="8" id="KW-0547">Nucleotide-binding</keyword>
<dbReference type="Proteomes" id="UP000674938">
    <property type="component" value="Unassembled WGS sequence"/>
</dbReference>
<evidence type="ECO:0000256" key="1">
    <source>
        <dbReference type="ARBA" id="ARBA00000085"/>
    </source>
</evidence>
<comment type="catalytic activity">
    <reaction evidence="1">
        <text>ATP + protein L-histidine = ADP + protein N-phospho-L-histidine.</text>
        <dbReference type="EC" id="2.7.13.3"/>
    </reaction>
</comment>
<reference evidence="16" key="1">
    <citation type="submission" date="2020-12" db="EMBL/GenBank/DDBJ databases">
        <title>Vagococcus allomyrinae sp. nov. and Enterococcus lavae sp. nov., isolated from the larvae of Allomyrina dichotoma.</title>
        <authorList>
            <person name="Lee S.D."/>
        </authorList>
    </citation>
    <scope>NUCLEOTIDE SEQUENCE</scope>
    <source>
        <strain evidence="16">BWB3-3</strain>
    </source>
</reference>
<dbReference type="AlphaFoldDB" id="A0A940STE2"/>
<comment type="subcellular location">
    <subcellularLocation>
        <location evidence="2">Cell membrane</location>
        <topology evidence="2">Multi-pass membrane protein</topology>
    </subcellularLocation>
</comment>
<dbReference type="Pfam" id="PF00512">
    <property type="entry name" value="HisKA"/>
    <property type="match status" value="1"/>
</dbReference>
<feature type="transmembrane region" description="Helical" evidence="14">
    <location>
        <begin position="394"/>
        <end position="417"/>
    </location>
</feature>
<evidence type="ECO:0000256" key="4">
    <source>
        <dbReference type="ARBA" id="ARBA00022475"/>
    </source>
</evidence>
<dbReference type="Gene3D" id="3.30.565.10">
    <property type="entry name" value="Histidine kinase-like ATPase, C-terminal domain"/>
    <property type="match status" value="1"/>
</dbReference>
<evidence type="ECO:0000256" key="2">
    <source>
        <dbReference type="ARBA" id="ARBA00004651"/>
    </source>
</evidence>
<evidence type="ECO:0000256" key="12">
    <source>
        <dbReference type="ARBA" id="ARBA00023012"/>
    </source>
</evidence>
<evidence type="ECO:0000259" key="15">
    <source>
        <dbReference type="PROSITE" id="PS50109"/>
    </source>
</evidence>
<dbReference type="InterPro" id="IPR003594">
    <property type="entry name" value="HATPase_dom"/>
</dbReference>
<feature type="transmembrane region" description="Helical" evidence="14">
    <location>
        <begin position="423"/>
        <end position="442"/>
    </location>
</feature>
<feature type="domain" description="Histidine kinase" evidence="15">
    <location>
        <begin position="505"/>
        <end position="719"/>
    </location>
</feature>